<sequence length="240" mass="27193">MDNLLGTIVFILPGFLMYFWLQSFGINPVVKHTPGEFTAISALLWLPASFSTLLLYNGVVSLSKKISKADAIWSIQGLKDKSGSLTFLIMFLLLSSVVTFVLCVIWAKWLYPIQMKLINRIRKWRGIANFSKTPSVWDEVFTNSDPQVVEIGKIDKMGKEDGSIIGCINKASRTFEPERYLNLNDVEFFTDLIRNHKIKVSQIFYDTKSGTYVKIYDPNEIKDAQLKDIQAISSSSQSSN</sequence>
<feature type="transmembrane region" description="Helical" evidence="1">
    <location>
        <begin position="37"/>
        <end position="56"/>
    </location>
</feature>
<feature type="transmembrane region" description="Helical" evidence="1">
    <location>
        <begin position="6"/>
        <end position="25"/>
    </location>
</feature>
<evidence type="ECO:0000313" key="3">
    <source>
        <dbReference type="Proteomes" id="UP000249890"/>
    </source>
</evidence>
<proteinExistence type="predicted"/>
<evidence type="ECO:0000313" key="2">
    <source>
        <dbReference type="EMBL" id="ASA20957.1"/>
    </source>
</evidence>
<dbReference type="KEGG" id="pdh:B9T62_09265"/>
<feature type="transmembrane region" description="Helical" evidence="1">
    <location>
        <begin position="87"/>
        <end position="111"/>
    </location>
</feature>
<organism evidence="2 3">
    <name type="scientific">Paenibacillus donghaensis</name>
    <dbReference type="NCBI Taxonomy" id="414771"/>
    <lineage>
        <taxon>Bacteria</taxon>
        <taxon>Bacillati</taxon>
        <taxon>Bacillota</taxon>
        <taxon>Bacilli</taxon>
        <taxon>Bacillales</taxon>
        <taxon>Paenibacillaceae</taxon>
        <taxon>Paenibacillus</taxon>
    </lineage>
</organism>
<keyword evidence="1" id="KW-0812">Transmembrane</keyword>
<dbReference type="RefSeq" id="WP_087914972.1">
    <property type="nucleotide sequence ID" value="NZ_CP021780.1"/>
</dbReference>
<evidence type="ECO:0000256" key="1">
    <source>
        <dbReference type="SAM" id="Phobius"/>
    </source>
</evidence>
<keyword evidence="1" id="KW-1133">Transmembrane helix</keyword>
<name>A0A2Z2K7F3_9BACL</name>
<dbReference type="EMBL" id="CP021780">
    <property type="protein sequence ID" value="ASA20957.1"/>
    <property type="molecule type" value="Genomic_DNA"/>
</dbReference>
<keyword evidence="3" id="KW-1185">Reference proteome</keyword>
<gene>
    <name evidence="2" type="ORF">B9T62_09265</name>
</gene>
<accession>A0A2Z2K7F3</accession>
<dbReference type="Proteomes" id="UP000249890">
    <property type="component" value="Chromosome"/>
</dbReference>
<dbReference type="OrthoDB" id="2858707at2"/>
<dbReference type="AlphaFoldDB" id="A0A2Z2K7F3"/>
<keyword evidence="1" id="KW-0472">Membrane</keyword>
<reference evidence="2 3" key="1">
    <citation type="submission" date="2017-06" db="EMBL/GenBank/DDBJ databases">
        <title>Complete genome sequence of Paenibacillus donghaensis KCTC 13049T isolated from East Sea sediment, South Korea.</title>
        <authorList>
            <person name="Jung B.K."/>
            <person name="Hong S.-J."/>
            <person name="Shin J.-H."/>
        </authorList>
    </citation>
    <scope>NUCLEOTIDE SEQUENCE [LARGE SCALE GENOMIC DNA]</scope>
    <source>
        <strain evidence="2 3">KCTC 13049</strain>
    </source>
</reference>
<protein>
    <submittedName>
        <fullName evidence="2">Uncharacterized protein</fullName>
    </submittedName>
</protein>